<dbReference type="RefSeq" id="WP_160618844.1">
    <property type="nucleotide sequence ID" value="NZ_CP047652.1"/>
</dbReference>
<sequence>MSLQVIMASDYQILCLGENDSLKLSFLTNHIPPEKLIYAYQYAGEWFLRTKETVPRWYDLRTQTFSEIMPLNGIGLIAHSLNIFNLKVDDQYLYVDWDGKVKLSSSSKEDSALFRLIDSKKFEIFLKQISYRWVRGTKGDIVSINLHTSSLREINIGSAKIGFDQLFEALIESQKTGELLVNEEWKVWRFVRYNPLIILEAYGPDAVDELSVALCSLKDFAGYRDKVFILTDANHRLLEEKFCDIGLSLQFFYVSSQEAQSSPLPRARLIKNPQFLDQYAPILFCSSGVVFGAPLDQLMTKVALSRQVEGLEYFFHPESPSSESEQKRAQNLLIGEGGALMMVPNMAHHRIYLEAAFDLLERLIKEFGLKNLPQERQPLINYALRRVRDFSTQYFSRTVLATRFVPSFYGVISEIICFPISEEKRSAQMKTYLETIKKAEGEIG</sequence>
<dbReference type="AlphaFoldDB" id="A0A6P1NE35"/>
<keyword evidence="2" id="KW-1185">Reference proteome</keyword>
<evidence type="ECO:0000313" key="2">
    <source>
        <dbReference type="Proteomes" id="UP000463975"/>
    </source>
</evidence>
<evidence type="ECO:0000313" key="1">
    <source>
        <dbReference type="EMBL" id="QHI95769.1"/>
    </source>
</evidence>
<reference evidence="1 2" key="1">
    <citation type="submission" date="2020-01" db="EMBL/GenBank/DDBJ databases">
        <title>Genome sequencing of strain KACC 21507.</title>
        <authorList>
            <person name="Heo J."/>
            <person name="Kim S.-J."/>
            <person name="Kim J.-S."/>
            <person name="Hong S.-B."/>
            <person name="Kwon S.-W."/>
        </authorList>
    </citation>
    <scope>NUCLEOTIDE SEQUENCE [LARGE SCALE GENOMIC DNA]</scope>
    <source>
        <strain evidence="1 2">KACC 21507</strain>
    </source>
</reference>
<dbReference type="EMBL" id="CP047652">
    <property type="protein sequence ID" value="QHI95769.1"/>
    <property type="molecule type" value="Genomic_DNA"/>
</dbReference>
<name>A0A6P1NE35_9PROT</name>
<dbReference type="Proteomes" id="UP000463975">
    <property type="component" value="Chromosome"/>
</dbReference>
<protein>
    <submittedName>
        <fullName evidence="1">Uncharacterized protein</fullName>
    </submittedName>
</protein>
<dbReference type="KEGG" id="bomb:GT348_05435"/>
<proteinExistence type="predicted"/>
<accession>A0A6P1NE35</accession>
<gene>
    <name evidence="1" type="ORF">GT348_05435</name>
</gene>
<organism evidence="1 2">
    <name type="scientific">Aristophania vespae</name>
    <dbReference type="NCBI Taxonomy" id="2697033"/>
    <lineage>
        <taxon>Bacteria</taxon>
        <taxon>Pseudomonadati</taxon>
        <taxon>Pseudomonadota</taxon>
        <taxon>Alphaproteobacteria</taxon>
        <taxon>Acetobacterales</taxon>
        <taxon>Acetobacteraceae</taxon>
        <taxon>Aristophania</taxon>
    </lineage>
</organism>